<organism evidence="5 6">
    <name type="scientific">Kosakonia oryzendophytica</name>
    <dbReference type="NCBI Taxonomy" id="1005665"/>
    <lineage>
        <taxon>Bacteria</taxon>
        <taxon>Pseudomonadati</taxon>
        <taxon>Pseudomonadota</taxon>
        <taxon>Gammaproteobacteria</taxon>
        <taxon>Enterobacterales</taxon>
        <taxon>Enterobacteriaceae</taxon>
        <taxon>Kosakonia</taxon>
    </lineage>
</organism>
<dbReference type="SMART" id="SM00345">
    <property type="entry name" value="HTH_GNTR"/>
    <property type="match status" value="1"/>
</dbReference>
<sequence>MFESDGLPLYLKIKEIILQRIISFTYDDRLPGELLLAEEFQVARGTIKQAIDALVSIGMVYREQGKGTFINRDALLKHYTDLPDTLVSFVDPQPVHLEVISLFPSMADSVVAEKMGLSLGHQVVRLERVMMQNTQVVGHVISWLNGRIYTDISHIDGARSLHGQLRETFGYAPTRAHEQYMPVVSDNALAKQLNVAVGSPLLRIERIASNLDDVVFEYSVSHVKGASLSLRVATSQSAGNAQWSCAVSW</sequence>
<dbReference type="PRINTS" id="PR00035">
    <property type="entry name" value="HTHGNTR"/>
</dbReference>
<dbReference type="Pfam" id="PF07702">
    <property type="entry name" value="UTRA"/>
    <property type="match status" value="1"/>
</dbReference>
<dbReference type="InterPro" id="IPR036390">
    <property type="entry name" value="WH_DNA-bd_sf"/>
</dbReference>
<dbReference type="InterPro" id="IPR036388">
    <property type="entry name" value="WH-like_DNA-bd_sf"/>
</dbReference>
<dbReference type="InterPro" id="IPR000524">
    <property type="entry name" value="Tscrpt_reg_HTH_GntR"/>
</dbReference>
<evidence type="ECO:0000256" key="3">
    <source>
        <dbReference type="ARBA" id="ARBA00023163"/>
    </source>
</evidence>
<evidence type="ECO:0000256" key="1">
    <source>
        <dbReference type="ARBA" id="ARBA00023015"/>
    </source>
</evidence>
<keyword evidence="6" id="KW-1185">Reference proteome</keyword>
<dbReference type="InterPro" id="IPR028978">
    <property type="entry name" value="Chorismate_lyase_/UTRA_dom_sf"/>
</dbReference>
<dbReference type="Gene3D" id="1.10.10.10">
    <property type="entry name" value="Winged helix-like DNA-binding domain superfamily/Winged helix DNA-binding domain"/>
    <property type="match status" value="1"/>
</dbReference>
<dbReference type="InterPro" id="IPR050679">
    <property type="entry name" value="Bact_HTH_transcr_reg"/>
</dbReference>
<keyword evidence="2" id="KW-0238">DNA-binding</keyword>
<accession>A0A1C4BRE0</accession>
<evidence type="ECO:0000259" key="4">
    <source>
        <dbReference type="PROSITE" id="PS50949"/>
    </source>
</evidence>
<dbReference type="Proteomes" id="UP000198975">
    <property type="component" value="Unassembled WGS sequence"/>
</dbReference>
<dbReference type="SUPFAM" id="SSF64288">
    <property type="entry name" value="Chorismate lyase-like"/>
    <property type="match status" value="1"/>
</dbReference>
<dbReference type="GO" id="GO:0045892">
    <property type="term" value="P:negative regulation of DNA-templated transcription"/>
    <property type="evidence" value="ECO:0007669"/>
    <property type="project" value="TreeGrafter"/>
</dbReference>
<dbReference type="Pfam" id="PF00392">
    <property type="entry name" value="GntR"/>
    <property type="match status" value="1"/>
</dbReference>
<proteinExistence type="predicted"/>
<dbReference type="CDD" id="cd07377">
    <property type="entry name" value="WHTH_GntR"/>
    <property type="match status" value="1"/>
</dbReference>
<dbReference type="PROSITE" id="PS50949">
    <property type="entry name" value="HTH_GNTR"/>
    <property type="match status" value="1"/>
</dbReference>
<dbReference type="SUPFAM" id="SSF46785">
    <property type="entry name" value="Winged helix' DNA-binding domain"/>
    <property type="match status" value="1"/>
</dbReference>
<keyword evidence="1" id="KW-0805">Transcription regulation</keyword>
<protein>
    <submittedName>
        <fullName evidence="5">GntR family transcriptional regulator</fullName>
    </submittedName>
</protein>
<dbReference type="PANTHER" id="PTHR44846:SF1">
    <property type="entry name" value="MANNOSYL-D-GLYCERATE TRANSPORT_METABOLISM SYSTEM REPRESSOR MNGR-RELATED"/>
    <property type="match status" value="1"/>
</dbReference>
<dbReference type="SMART" id="SM00866">
    <property type="entry name" value="UTRA"/>
    <property type="match status" value="1"/>
</dbReference>
<gene>
    <name evidence="5" type="ORF">GA0061071_105264</name>
</gene>
<dbReference type="GO" id="GO:0003700">
    <property type="term" value="F:DNA-binding transcription factor activity"/>
    <property type="evidence" value="ECO:0007669"/>
    <property type="project" value="InterPro"/>
</dbReference>
<keyword evidence="3" id="KW-0804">Transcription</keyword>
<feature type="domain" description="HTH gntR-type" evidence="4">
    <location>
        <begin position="7"/>
        <end position="73"/>
    </location>
</feature>
<reference evidence="6" key="1">
    <citation type="submission" date="2016-08" db="EMBL/GenBank/DDBJ databases">
        <authorList>
            <person name="Varghese N."/>
            <person name="Submissions Spin"/>
        </authorList>
    </citation>
    <scope>NUCLEOTIDE SEQUENCE [LARGE SCALE GENOMIC DNA]</scope>
    <source>
        <strain evidence="6">REICA_082</strain>
    </source>
</reference>
<dbReference type="OrthoDB" id="6626198at2"/>
<evidence type="ECO:0000313" key="5">
    <source>
        <dbReference type="EMBL" id="SCC09284.1"/>
    </source>
</evidence>
<dbReference type="PANTHER" id="PTHR44846">
    <property type="entry name" value="MANNOSYL-D-GLYCERATE TRANSPORT/METABOLISM SYSTEM REPRESSOR MNGR-RELATED"/>
    <property type="match status" value="1"/>
</dbReference>
<dbReference type="EMBL" id="FMAY01000005">
    <property type="protein sequence ID" value="SCC09284.1"/>
    <property type="molecule type" value="Genomic_DNA"/>
</dbReference>
<dbReference type="InterPro" id="IPR011663">
    <property type="entry name" value="UTRA"/>
</dbReference>
<dbReference type="RefSeq" id="WP_061495864.1">
    <property type="nucleotide sequence ID" value="NZ_CP115659.1"/>
</dbReference>
<dbReference type="AlphaFoldDB" id="A0A1C4BRE0"/>
<dbReference type="Gene3D" id="3.40.1410.10">
    <property type="entry name" value="Chorismate lyase-like"/>
    <property type="match status" value="1"/>
</dbReference>
<evidence type="ECO:0000256" key="2">
    <source>
        <dbReference type="ARBA" id="ARBA00023125"/>
    </source>
</evidence>
<dbReference type="GO" id="GO:0003677">
    <property type="term" value="F:DNA binding"/>
    <property type="evidence" value="ECO:0007669"/>
    <property type="project" value="UniProtKB-KW"/>
</dbReference>
<evidence type="ECO:0000313" key="6">
    <source>
        <dbReference type="Proteomes" id="UP000198975"/>
    </source>
</evidence>
<name>A0A1C4BRE0_9ENTR</name>